<dbReference type="Proteomes" id="UP001156629">
    <property type="component" value="Unassembled WGS sequence"/>
</dbReference>
<keyword evidence="1" id="KW-0175">Coiled coil</keyword>
<protein>
    <recommendedName>
        <fullName evidence="5">DNA-binding protein</fullName>
    </recommendedName>
</protein>
<gene>
    <name evidence="3" type="ORF">GCM10007870_22220</name>
</gene>
<evidence type="ECO:0000313" key="4">
    <source>
        <dbReference type="Proteomes" id="UP001156629"/>
    </source>
</evidence>
<evidence type="ECO:0000256" key="2">
    <source>
        <dbReference type="SAM" id="MobiDB-lite"/>
    </source>
</evidence>
<sequence length="177" mass="20620">MAEQTENLTYRQLADRLGLSLEAARARVRRGGWLKITDNHGIVRVSVPVLALNKPPEQTEHVAPNVQGERTPEHNEMFPPDNTALSTLRDMMGLLQNELNERRQEVSDYREENAVLKEQNAQLREKISRIEGERVHPTYPPYVHPVQKPVFTLNVPPEQTQTYGGYGRRRWWWWPFS</sequence>
<dbReference type="GeneID" id="76196092"/>
<keyword evidence="4" id="KW-1185">Reference proteome</keyword>
<dbReference type="RefSeq" id="WP_099287737.1">
    <property type="nucleotide sequence ID" value="NZ_BEWP01000035.1"/>
</dbReference>
<proteinExistence type="predicted"/>
<evidence type="ECO:0000256" key="1">
    <source>
        <dbReference type="SAM" id="Coils"/>
    </source>
</evidence>
<name>A0ABQ5WSW3_9PROT</name>
<accession>A0ABQ5WSW3</accession>
<comment type="caution">
    <text evidence="3">The sequence shown here is derived from an EMBL/GenBank/DDBJ whole genome shotgun (WGS) entry which is preliminary data.</text>
</comment>
<feature type="region of interest" description="Disordered" evidence="2">
    <location>
        <begin position="57"/>
        <end position="79"/>
    </location>
</feature>
<dbReference type="EMBL" id="BSNV01000021">
    <property type="protein sequence ID" value="GLQ66638.1"/>
    <property type="molecule type" value="Genomic_DNA"/>
</dbReference>
<reference evidence="4" key="1">
    <citation type="journal article" date="2019" name="Int. J. Syst. Evol. Microbiol.">
        <title>The Global Catalogue of Microorganisms (GCM) 10K type strain sequencing project: providing services to taxonomists for standard genome sequencing and annotation.</title>
        <authorList>
            <consortium name="The Broad Institute Genomics Platform"/>
            <consortium name="The Broad Institute Genome Sequencing Center for Infectious Disease"/>
            <person name="Wu L."/>
            <person name="Ma J."/>
        </authorList>
    </citation>
    <scope>NUCLEOTIDE SEQUENCE [LARGE SCALE GENOMIC DNA]</scope>
    <source>
        <strain evidence="4">NBRC 3266</strain>
    </source>
</reference>
<feature type="coiled-coil region" evidence="1">
    <location>
        <begin position="85"/>
        <end position="133"/>
    </location>
</feature>
<evidence type="ECO:0008006" key="5">
    <source>
        <dbReference type="Google" id="ProtNLM"/>
    </source>
</evidence>
<organism evidence="3 4">
    <name type="scientific">Gluconobacter kondonii</name>
    <dbReference type="NCBI Taxonomy" id="941463"/>
    <lineage>
        <taxon>Bacteria</taxon>
        <taxon>Pseudomonadati</taxon>
        <taxon>Pseudomonadota</taxon>
        <taxon>Alphaproteobacteria</taxon>
        <taxon>Acetobacterales</taxon>
        <taxon>Acetobacteraceae</taxon>
        <taxon>Gluconobacter</taxon>
    </lineage>
</organism>
<evidence type="ECO:0000313" key="3">
    <source>
        <dbReference type="EMBL" id="GLQ66638.1"/>
    </source>
</evidence>